<evidence type="ECO:0000313" key="2">
    <source>
        <dbReference type="EMBL" id="WCR07648.1"/>
    </source>
</evidence>
<dbReference type="RefSeq" id="WP_271884797.1">
    <property type="nucleotide sequence ID" value="NZ_CP067136.1"/>
</dbReference>
<organism evidence="2 3">
    <name type="scientific">Paracoccus fistulariae</name>
    <dbReference type="NCBI Taxonomy" id="658446"/>
    <lineage>
        <taxon>Bacteria</taxon>
        <taxon>Pseudomonadati</taxon>
        <taxon>Pseudomonadota</taxon>
        <taxon>Alphaproteobacteria</taxon>
        <taxon>Rhodobacterales</taxon>
        <taxon>Paracoccaceae</taxon>
        <taxon>Paracoccus</taxon>
    </lineage>
</organism>
<keyword evidence="1" id="KW-0732">Signal</keyword>
<accession>A0ABY7SKW8</accession>
<feature type="signal peptide" evidence="1">
    <location>
        <begin position="1"/>
        <end position="20"/>
    </location>
</feature>
<reference evidence="2 3" key="1">
    <citation type="submission" date="2021-01" db="EMBL/GenBank/DDBJ databases">
        <title>Biogeographic distribution of Paracoccus.</title>
        <authorList>
            <person name="Hollensteiner J."/>
            <person name="Leineberger J."/>
            <person name="Brinkhoff T."/>
            <person name="Daniel R."/>
        </authorList>
    </citation>
    <scope>NUCLEOTIDE SEQUENCE [LARGE SCALE GENOMIC DNA]</scope>
    <source>
        <strain evidence="2 3">KCTC 22803</strain>
    </source>
</reference>
<proteinExistence type="predicted"/>
<dbReference type="EMBL" id="CP067136">
    <property type="protein sequence ID" value="WCR07648.1"/>
    <property type="molecule type" value="Genomic_DNA"/>
</dbReference>
<evidence type="ECO:0000256" key="1">
    <source>
        <dbReference type="SAM" id="SignalP"/>
    </source>
</evidence>
<sequence length="193" mass="21538">MRLSACCLTLALFAAAPALACDRYQEIDPIQLKEDFATLNNTEADPVDRIVAFSTLVCSEQPAVRKRAIEDGKTATVDIQSAALYYDLAANNAVTIRLLDRSGLSEAHYNEIRAAPMRAYTIKYRDPTKNCLSIYYDDRCSGDYHVSVNGRTVQFRYNDAVGVFTLDGTDLTGEVTFAIKREMLTFPARLEMQ</sequence>
<gene>
    <name evidence="2" type="ORF">JHX87_02020</name>
</gene>
<keyword evidence="3" id="KW-1185">Reference proteome</keyword>
<name>A0ABY7SKW8_9RHOB</name>
<feature type="chain" id="PRO_5046683505" evidence="1">
    <location>
        <begin position="21"/>
        <end position="193"/>
    </location>
</feature>
<evidence type="ECO:0000313" key="3">
    <source>
        <dbReference type="Proteomes" id="UP001219349"/>
    </source>
</evidence>
<protein>
    <submittedName>
        <fullName evidence="2">Uncharacterized protein</fullName>
    </submittedName>
</protein>
<dbReference type="Proteomes" id="UP001219349">
    <property type="component" value="Chromosome"/>
</dbReference>